<accession>A0ABM0GIK0</accession>
<dbReference type="Proteomes" id="UP000694865">
    <property type="component" value="Unplaced"/>
</dbReference>
<evidence type="ECO:0000313" key="2">
    <source>
        <dbReference type="Proteomes" id="UP000694865"/>
    </source>
</evidence>
<protein>
    <submittedName>
        <fullName evidence="3">Uncharacterized protein LOC100366581</fullName>
    </submittedName>
</protein>
<feature type="compositionally biased region" description="Basic and acidic residues" evidence="1">
    <location>
        <begin position="230"/>
        <end position="243"/>
    </location>
</feature>
<reference evidence="3" key="1">
    <citation type="submission" date="2025-08" db="UniProtKB">
        <authorList>
            <consortium name="RefSeq"/>
        </authorList>
    </citation>
    <scope>IDENTIFICATION</scope>
    <source>
        <tissue evidence="3">Testes</tissue>
    </source>
</reference>
<dbReference type="RefSeq" id="XP_002730605.1">
    <property type="nucleotide sequence ID" value="XM_002730559.2"/>
</dbReference>
<feature type="region of interest" description="Disordered" evidence="1">
    <location>
        <begin position="221"/>
        <end position="272"/>
    </location>
</feature>
<proteinExistence type="predicted"/>
<dbReference type="GeneID" id="100366581"/>
<evidence type="ECO:0000313" key="3">
    <source>
        <dbReference type="RefSeq" id="XP_002730605.1"/>
    </source>
</evidence>
<name>A0ABM0GIK0_SACKO</name>
<sequence length="272" mass="30916">MSNGTKPARFDPVLMIEYVQDATAQLIREISHIRAGEYNSLYRQSRSFLDAMQRTSKVPENDHSFAGIRTIRDVRECYALSREMDGDERTTHFTIVLGYYLHVCQAIRDLANRVRAWIGDGIKELTVHPDQEAASKKLCCEIDFIVKYIEEENDFMDLGKYKTLQELRGLDCGEVPGWAPVVNLPPVLLQCLEDVPGMVASWIDITTQLGMGIYSHLLVNTPVPTPPPTPKEDTNDNKDKNTMEGRPPWKPPSKQPTNLFPGKIHQPIPRRK</sequence>
<gene>
    <name evidence="3" type="primary">LOC100366581</name>
</gene>
<keyword evidence="2" id="KW-1185">Reference proteome</keyword>
<organism evidence="2 3">
    <name type="scientific">Saccoglossus kowalevskii</name>
    <name type="common">Acorn worm</name>
    <dbReference type="NCBI Taxonomy" id="10224"/>
    <lineage>
        <taxon>Eukaryota</taxon>
        <taxon>Metazoa</taxon>
        <taxon>Hemichordata</taxon>
        <taxon>Enteropneusta</taxon>
        <taxon>Harrimaniidae</taxon>
        <taxon>Saccoglossus</taxon>
    </lineage>
</organism>
<evidence type="ECO:0000256" key="1">
    <source>
        <dbReference type="SAM" id="MobiDB-lite"/>
    </source>
</evidence>